<keyword evidence="3" id="KW-0378">Hydrolase</keyword>
<dbReference type="RefSeq" id="WP_155704311.1">
    <property type="nucleotide sequence ID" value="NZ_CP034235.1"/>
</dbReference>
<dbReference type="Gene3D" id="2.60.40.10">
    <property type="entry name" value="Immunoglobulins"/>
    <property type="match status" value="1"/>
</dbReference>
<dbReference type="EC" id="3.2.1.40" evidence="2"/>
<dbReference type="InterPro" id="IPR013783">
    <property type="entry name" value="Ig-like_fold"/>
</dbReference>
<dbReference type="InterPro" id="IPR008928">
    <property type="entry name" value="6-hairpin_glycosidase_sf"/>
</dbReference>
<dbReference type="Pfam" id="PF17390">
    <property type="entry name" value="Bac_rhamnosid_C"/>
    <property type="match status" value="1"/>
</dbReference>
<comment type="catalytic activity">
    <reaction evidence="1">
        <text>Hydrolysis of terminal non-reducing alpha-L-rhamnose residues in alpha-L-rhamnosides.</text>
        <dbReference type="EC" id="3.2.1.40"/>
    </reaction>
</comment>
<dbReference type="OrthoDB" id="9761045at2"/>
<evidence type="ECO:0000313" key="9">
    <source>
        <dbReference type="Proteomes" id="UP000426246"/>
    </source>
</evidence>
<dbReference type="SUPFAM" id="SSF48208">
    <property type="entry name" value="Six-hairpin glycosidases"/>
    <property type="match status" value="1"/>
</dbReference>
<dbReference type="InterPro" id="IPR035396">
    <property type="entry name" value="Bac_rhamnosid6H"/>
</dbReference>
<name>A0A6B8RTV6_9BACL</name>
<evidence type="ECO:0000259" key="6">
    <source>
        <dbReference type="Pfam" id="PF17389"/>
    </source>
</evidence>
<dbReference type="GO" id="GO:0005975">
    <property type="term" value="P:carbohydrate metabolic process"/>
    <property type="evidence" value="ECO:0007669"/>
    <property type="project" value="InterPro"/>
</dbReference>
<dbReference type="Pfam" id="PF25788">
    <property type="entry name" value="Ig_Rha78A_N"/>
    <property type="match status" value="1"/>
</dbReference>
<dbReference type="Gene3D" id="1.50.10.10">
    <property type="match status" value="1"/>
</dbReference>
<dbReference type="Pfam" id="PF05592">
    <property type="entry name" value="Bac_rhamnosid"/>
    <property type="match status" value="1"/>
</dbReference>
<evidence type="ECO:0000256" key="2">
    <source>
        <dbReference type="ARBA" id="ARBA00012652"/>
    </source>
</evidence>
<dbReference type="EMBL" id="CP034235">
    <property type="protein sequence ID" value="QGQ99202.1"/>
    <property type="molecule type" value="Genomic_DNA"/>
</dbReference>
<feature type="domain" description="Alpha-L-rhamnosidase C-terminal" evidence="7">
    <location>
        <begin position="1016"/>
        <end position="1092"/>
    </location>
</feature>
<feature type="domain" description="Bacterial alpha-L-rhamnosidase N-terminal" evidence="5">
    <location>
        <begin position="358"/>
        <end position="506"/>
    </location>
</feature>
<dbReference type="GO" id="GO:0030596">
    <property type="term" value="F:alpha-L-rhamnosidase activity"/>
    <property type="evidence" value="ECO:0007669"/>
    <property type="project" value="UniProtKB-EC"/>
</dbReference>
<evidence type="ECO:0000313" key="8">
    <source>
        <dbReference type="EMBL" id="QGQ99202.1"/>
    </source>
</evidence>
<dbReference type="InterPro" id="IPR016007">
    <property type="entry name" value="Alpha_rhamnosid"/>
</dbReference>
<dbReference type="KEGG" id="ppsc:EHS13_32155"/>
<dbReference type="PANTHER" id="PTHR33307:SF6">
    <property type="entry name" value="ALPHA-RHAMNOSIDASE (EUROFUNG)-RELATED"/>
    <property type="match status" value="1"/>
</dbReference>
<feature type="domain" description="Alpha-L-rhamnosidase six-hairpin glycosidase" evidence="6">
    <location>
        <begin position="677"/>
        <end position="1014"/>
    </location>
</feature>
<proteinExistence type="predicted"/>
<evidence type="ECO:0000259" key="7">
    <source>
        <dbReference type="Pfam" id="PF17390"/>
    </source>
</evidence>
<dbReference type="InterPro" id="IPR013737">
    <property type="entry name" value="Bac_rhamnosid_N"/>
</dbReference>
<sequence>MTSYNISEITVMNEIEPMGLDEKKPVFAWKFISNEKNMKQTEARITVGGKPAGLDMWDSGWINTDCSIGTAYAGRALQPCTEYYVTVTTMNQTLEIAAASTKFETGLMNPKLDAWNGAKWIGAPEYYICSDSMGIFSLKSTITLSPGGTRAGLVFGANDARLLNRERNESFLEGENYISYEINISNQPATLDIYRVGYHKEDNKNVPFASVPIVNFEGEEKVQLITEANQYDPHEIKIDVVGNGAYAYVDGVLVDAMLNPNPIGTKVIARQLNPLGNNDITTFPRLNEIGYLVGGGTSAHFEGIRLSFLRHPSNQFYEMDTECGVDLIGAGTDLRVTHSPDCHALPMLRRDFSVKRPLKKARLYATARGIYDCRINGREITDQFFAPGFSQFDKHLMYQTYDVTDFLSEGDNGIGFTLSSGWWNGSQTFVLQNYNYWGDKESLLAQLVLTYEDGTADVYVTNEDEWQYYGEGPFRFAGLFQGEHFDANLAFIYDNYSKAGFAIEGMKTPEIVEAVPIGEFDSRPELFLPWPAVNESEPELIGHYQAPIRKVETFSAKSMSEPSPGLYIYDLEQEIAGVPVLKLRGAKGTEVRIRYGEMLYPNLDVYGELYGRMLQVNLRDASSTDIYILRGDAAGETYIPKFTFHGYRYIEITGLDYAPELEDVQSYLLSSLSTMRGKVEVDHELVNRLVSNVKYSQLGNFISVPTDCPQRNERMGWIGDAHIFFRTSSYQGDVRTFYLRYLEAIRDVQLPDGNIPNIAPVGGGFGGITYGSGVHLIVWDMYQQYGDKSVIADNYEVMKRYTTYLENKGMPGDAFMGPIDDWLAPQKTDSNLVWNAFYGRDVHLMSVYAELLGEQDDVAYYRLKADEAKLYWNQTFVDAASGKTLHLDGTVNDTQGGYAIGLNYHMFDETVKQKAYDNLARKTQEMGCTVSTGFFGTGPLNPMLSEGGYSELAQAMITQTAYPSWLYPVTQGATTIWEHWDSYTVEKGFGRRNSMNSFNHYSLGAVVGWLYEYVLGIQRDERHPGYAHFTLKPDLTGFRKANGGFDTPYGRIESSYNLEEEKATYRCTVPANTTATVVLPGVTEVIGSGSHEFYL</sequence>
<dbReference type="Proteomes" id="UP000426246">
    <property type="component" value="Chromosome"/>
</dbReference>
<dbReference type="Gene3D" id="2.60.120.260">
    <property type="entry name" value="Galactose-binding domain-like"/>
    <property type="match status" value="2"/>
</dbReference>
<evidence type="ECO:0000256" key="3">
    <source>
        <dbReference type="ARBA" id="ARBA00022801"/>
    </source>
</evidence>
<dbReference type="Pfam" id="PF08531">
    <property type="entry name" value="Bac_rhamnosid_N"/>
    <property type="match status" value="1"/>
</dbReference>
<dbReference type="AlphaFoldDB" id="A0A6B8RTV6"/>
<keyword evidence="9" id="KW-1185">Reference proteome</keyword>
<dbReference type="InterPro" id="IPR035398">
    <property type="entry name" value="Bac_rhamnosid_C"/>
</dbReference>
<evidence type="ECO:0000256" key="1">
    <source>
        <dbReference type="ARBA" id="ARBA00001445"/>
    </source>
</evidence>
<gene>
    <name evidence="8" type="ORF">EHS13_32155</name>
</gene>
<feature type="domain" description="Alpha-L-rhamnosidase concanavalin-like" evidence="4">
    <location>
        <begin position="563"/>
        <end position="668"/>
    </location>
</feature>
<evidence type="ECO:0000259" key="5">
    <source>
        <dbReference type="Pfam" id="PF08531"/>
    </source>
</evidence>
<reference evidence="9" key="1">
    <citation type="submission" date="2018-11" db="EMBL/GenBank/DDBJ databases">
        <title>Complete genome sequence of Paenibacillus sp. ML311-T8.</title>
        <authorList>
            <person name="Nam Y.-D."/>
            <person name="Kang J."/>
            <person name="Chung W.-H."/>
            <person name="Park Y.S."/>
        </authorList>
    </citation>
    <scope>NUCLEOTIDE SEQUENCE [LARGE SCALE GENOMIC DNA]</scope>
    <source>
        <strain evidence="9">ML311-T8</strain>
    </source>
</reference>
<dbReference type="InterPro" id="IPR012341">
    <property type="entry name" value="6hp_glycosidase-like_sf"/>
</dbReference>
<organism evidence="8 9">
    <name type="scientific">Paenibacillus psychroresistens</name>
    <dbReference type="NCBI Taxonomy" id="1778678"/>
    <lineage>
        <taxon>Bacteria</taxon>
        <taxon>Bacillati</taxon>
        <taxon>Bacillota</taxon>
        <taxon>Bacilli</taxon>
        <taxon>Bacillales</taxon>
        <taxon>Paenibacillaceae</taxon>
        <taxon>Paenibacillus</taxon>
    </lineage>
</organism>
<dbReference type="InterPro" id="IPR008902">
    <property type="entry name" value="Rhamnosid_concanavalin"/>
</dbReference>
<accession>A0A6B8RTV6</accession>
<dbReference type="PANTHER" id="PTHR33307">
    <property type="entry name" value="ALPHA-RHAMNOSIDASE (EUROFUNG)"/>
    <property type="match status" value="1"/>
</dbReference>
<dbReference type="PIRSF" id="PIRSF010631">
    <property type="entry name" value="A-rhamnsds"/>
    <property type="match status" value="1"/>
</dbReference>
<dbReference type="Pfam" id="PF17389">
    <property type="entry name" value="Bac_rhamnosid6H"/>
    <property type="match status" value="1"/>
</dbReference>
<evidence type="ECO:0000259" key="4">
    <source>
        <dbReference type="Pfam" id="PF05592"/>
    </source>
</evidence>
<dbReference type="Gene3D" id="2.60.420.10">
    <property type="entry name" value="Maltose phosphorylase, domain 3"/>
    <property type="match status" value="1"/>
</dbReference>
<protein>
    <recommendedName>
        <fullName evidence="2">alpha-L-rhamnosidase</fullName>
        <ecNumber evidence="2">3.2.1.40</ecNumber>
    </recommendedName>
</protein>